<dbReference type="Pfam" id="PF02743">
    <property type="entry name" value="dCache_1"/>
    <property type="match status" value="1"/>
</dbReference>
<dbReference type="GO" id="GO:0007165">
    <property type="term" value="P:signal transduction"/>
    <property type="evidence" value="ECO:0007669"/>
    <property type="project" value="UniProtKB-KW"/>
</dbReference>
<dbReference type="InterPro" id="IPR004089">
    <property type="entry name" value="MCPsignal_dom"/>
</dbReference>
<gene>
    <name evidence="13" type="ORF">HLVA_10350</name>
</gene>
<dbReference type="GO" id="GO:0005886">
    <property type="term" value="C:plasma membrane"/>
    <property type="evidence" value="ECO:0007669"/>
    <property type="project" value="UniProtKB-SubCell"/>
</dbReference>
<evidence type="ECO:0000256" key="3">
    <source>
        <dbReference type="ARBA" id="ARBA00022500"/>
    </source>
</evidence>
<evidence type="ECO:0000313" key="13">
    <source>
        <dbReference type="EMBL" id="BDU50466.1"/>
    </source>
</evidence>
<dbReference type="InterPro" id="IPR003660">
    <property type="entry name" value="HAMP_dom"/>
</dbReference>
<dbReference type="RefSeq" id="WP_307905395.1">
    <property type="nucleotide sequence ID" value="NZ_AP027059.1"/>
</dbReference>
<evidence type="ECO:0000256" key="2">
    <source>
        <dbReference type="ARBA" id="ARBA00022475"/>
    </source>
</evidence>
<evidence type="ECO:0000259" key="12">
    <source>
        <dbReference type="PROSITE" id="PS50885"/>
    </source>
</evidence>
<comment type="subcellular location">
    <subcellularLocation>
        <location evidence="1">Cell membrane</location>
        <topology evidence="1">Multi-pass membrane protein</topology>
    </subcellularLocation>
</comment>
<name>A0AAU9DA49_9FUSO</name>
<dbReference type="EMBL" id="AP027059">
    <property type="protein sequence ID" value="BDU50466.1"/>
    <property type="molecule type" value="Genomic_DNA"/>
</dbReference>
<dbReference type="AlphaFoldDB" id="A0AAU9DA49"/>
<evidence type="ECO:0000256" key="1">
    <source>
        <dbReference type="ARBA" id="ARBA00004651"/>
    </source>
</evidence>
<keyword evidence="4 10" id="KW-0812">Transmembrane</keyword>
<dbReference type="InterPro" id="IPR033479">
    <property type="entry name" value="dCache_1"/>
</dbReference>
<feature type="transmembrane region" description="Helical" evidence="10">
    <location>
        <begin position="270"/>
        <end position="291"/>
    </location>
</feature>
<dbReference type="SMART" id="SM00304">
    <property type="entry name" value="HAMP"/>
    <property type="match status" value="2"/>
</dbReference>
<dbReference type="Proteomes" id="UP001321582">
    <property type="component" value="Chromosome"/>
</dbReference>
<dbReference type="GO" id="GO:0006935">
    <property type="term" value="P:chemotaxis"/>
    <property type="evidence" value="ECO:0007669"/>
    <property type="project" value="UniProtKB-KW"/>
</dbReference>
<dbReference type="Pfam" id="PF00672">
    <property type="entry name" value="HAMP"/>
    <property type="match status" value="1"/>
</dbReference>
<evidence type="ECO:0000256" key="10">
    <source>
        <dbReference type="SAM" id="Phobius"/>
    </source>
</evidence>
<evidence type="ECO:0000256" key="7">
    <source>
        <dbReference type="ARBA" id="ARBA00023224"/>
    </source>
</evidence>
<keyword evidence="6 10" id="KW-0472">Membrane</keyword>
<organism evidence="13 14">
    <name type="scientific">Haliovirga abyssi</name>
    <dbReference type="NCBI Taxonomy" id="2996794"/>
    <lineage>
        <taxon>Bacteria</taxon>
        <taxon>Fusobacteriati</taxon>
        <taxon>Fusobacteriota</taxon>
        <taxon>Fusobacteriia</taxon>
        <taxon>Fusobacteriales</taxon>
        <taxon>Haliovirgaceae</taxon>
        <taxon>Haliovirga</taxon>
    </lineage>
</organism>
<accession>A0AAU9DA49</accession>
<keyword evidence="7 9" id="KW-0807">Transducer</keyword>
<keyword evidence="5 10" id="KW-1133">Transmembrane helix</keyword>
<dbReference type="CDD" id="cd06225">
    <property type="entry name" value="HAMP"/>
    <property type="match status" value="1"/>
</dbReference>
<dbReference type="Gene3D" id="1.10.287.950">
    <property type="entry name" value="Methyl-accepting chemotaxis protein"/>
    <property type="match status" value="1"/>
</dbReference>
<dbReference type="CDD" id="cd12913">
    <property type="entry name" value="PDC1_MCP_like"/>
    <property type="match status" value="1"/>
</dbReference>
<dbReference type="PROSITE" id="PS50885">
    <property type="entry name" value="HAMP"/>
    <property type="match status" value="1"/>
</dbReference>
<keyword evidence="3" id="KW-0145">Chemotaxis</keyword>
<feature type="domain" description="HAMP" evidence="12">
    <location>
        <begin position="292"/>
        <end position="344"/>
    </location>
</feature>
<evidence type="ECO:0000256" key="4">
    <source>
        <dbReference type="ARBA" id="ARBA00022692"/>
    </source>
</evidence>
<evidence type="ECO:0000256" key="8">
    <source>
        <dbReference type="ARBA" id="ARBA00029447"/>
    </source>
</evidence>
<feature type="domain" description="Methyl-accepting transducer" evidence="11">
    <location>
        <begin position="363"/>
        <end position="599"/>
    </location>
</feature>
<comment type="similarity">
    <text evidence="8">Belongs to the methyl-accepting chemotaxis (MCP) protein family.</text>
</comment>
<dbReference type="Gene3D" id="1.10.8.500">
    <property type="entry name" value="HAMP domain in histidine kinase"/>
    <property type="match status" value="1"/>
</dbReference>
<dbReference type="SUPFAM" id="SSF103190">
    <property type="entry name" value="Sensory domain-like"/>
    <property type="match status" value="1"/>
</dbReference>
<feature type="transmembrane region" description="Helical" evidence="10">
    <location>
        <begin position="7"/>
        <end position="27"/>
    </location>
</feature>
<sequence length="668" mass="73628">MKIRNKMYLFSFFTAIVPLILIGAVSYNIGVQKLESLQVENVKSLLLQTKDKLTQLMNSSAGDVQIISKSFEENGIDGAQGILDSFKVAKESYVNVYFGVQESGKFIQSPIHDMPAGYDPRQRPWYKGAAGSEVYISEPYNDATTNETMITVSKAVYKMGRKLGVVGIDLNLSKISTSINKLKIGKTGYYYVMYKDGTVIMHPDKKLIGTSLIKYDFAKEMVNNDSGIVDYVWKGRAKKVAYEKIPGLNWTIGGSVYRDELKSAFTGVKYFTFIMIILILFIVAIGVTIFVKKLLVGISQIVNISEKMSQGDYSQRIKIEQKDEIGKMANRFNDILDNQSEVIENIKIKAVELSKLSSDGKNMAEKSMESVTEIAKSINEVAKGTESNSSAIVEASSGIEEVARTSVSVADLAHDINEKAEETNIKAEKGQEDIQILVGTMEEIASSVEEASKATIELSNQTENINDFVTIIRTISDQTNLLALNAAIEAARAGEAGKGFAVVADEVKKLAEESKKATDNIEEIISGLTVKNKEVLYKMEAGTKKVEAGDEIVKNIGEELISIIEAVKNINNNIKDITKASEEQSASTEEMAAVINDISNIVQSSEEEIEKVSNNTTIEVKMAEGVLDVSKKLGEMSTEMNNVLQMFKTLKKEDKSEIESNKKEIKEV</sequence>
<evidence type="ECO:0000259" key="11">
    <source>
        <dbReference type="PROSITE" id="PS50111"/>
    </source>
</evidence>
<proteinExistence type="inferred from homology"/>
<keyword evidence="14" id="KW-1185">Reference proteome</keyword>
<evidence type="ECO:0000313" key="14">
    <source>
        <dbReference type="Proteomes" id="UP001321582"/>
    </source>
</evidence>
<dbReference type="PROSITE" id="PS50111">
    <property type="entry name" value="CHEMOTAXIS_TRANSDUC_2"/>
    <property type="match status" value="1"/>
</dbReference>
<evidence type="ECO:0000256" key="5">
    <source>
        <dbReference type="ARBA" id="ARBA00022989"/>
    </source>
</evidence>
<protein>
    <submittedName>
        <fullName evidence="13">Methyl-accepting chemotaxis protein</fullName>
    </submittedName>
</protein>
<dbReference type="PANTHER" id="PTHR32089">
    <property type="entry name" value="METHYL-ACCEPTING CHEMOTAXIS PROTEIN MCPB"/>
    <property type="match status" value="1"/>
</dbReference>
<dbReference type="CDD" id="cd11386">
    <property type="entry name" value="MCP_signal"/>
    <property type="match status" value="1"/>
</dbReference>
<reference evidence="13 14" key="1">
    <citation type="submission" date="2022-11" db="EMBL/GenBank/DDBJ databases">
        <title>Haliovirga abyssi gen. nov., sp. nov., a mesophilic fermentative bacterium isolated from the Iheya North hydrothermal field and the proposal of Haliovirgaceae fam. nov.</title>
        <authorList>
            <person name="Miyazaki U."/>
            <person name="Tame A."/>
            <person name="Miyazaki J."/>
            <person name="Takai K."/>
            <person name="Sawayama S."/>
            <person name="Kitajima M."/>
            <person name="Okamoto A."/>
            <person name="Nakagawa S."/>
        </authorList>
    </citation>
    <scope>NUCLEOTIDE SEQUENCE [LARGE SCALE GENOMIC DNA]</scope>
    <source>
        <strain evidence="13 14">IC12</strain>
    </source>
</reference>
<evidence type="ECO:0000256" key="9">
    <source>
        <dbReference type="PROSITE-ProRule" id="PRU00284"/>
    </source>
</evidence>
<dbReference type="KEGG" id="haby:HLVA_10350"/>
<dbReference type="InterPro" id="IPR029151">
    <property type="entry name" value="Sensor-like_sf"/>
</dbReference>
<dbReference type="PANTHER" id="PTHR32089:SF112">
    <property type="entry name" value="LYSOZYME-LIKE PROTEIN-RELATED"/>
    <property type="match status" value="1"/>
</dbReference>
<evidence type="ECO:0000256" key="6">
    <source>
        <dbReference type="ARBA" id="ARBA00023136"/>
    </source>
</evidence>
<dbReference type="Gene3D" id="3.30.450.20">
    <property type="entry name" value="PAS domain"/>
    <property type="match status" value="2"/>
</dbReference>
<dbReference type="Pfam" id="PF00015">
    <property type="entry name" value="MCPsignal"/>
    <property type="match status" value="1"/>
</dbReference>
<keyword evidence="2" id="KW-1003">Cell membrane</keyword>
<dbReference type="CDD" id="cd12912">
    <property type="entry name" value="PDC2_MCP_like"/>
    <property type="match status" value="1"/>
</dbReference>
<dbReference type="SMART" id="SM00283">
    <property type="entry name" value="MA"/>
    <property type="match status" value="1"/>
</dbReference>
<dbReference type="SUPFAM" id="SSF58104">
    <property type="entry name" value="Methyl-accepting chemotaxis protein (MCP) signaling domain"/>
    <property type="match status" value="1"/>
</dbReference>